<reference evidence="6" key="1">
    <citation type="submission" date="2022-11" db="UniProtKB">
        <authorList>
            <consortium name="WormBaseParasite"/>
        </authorList>
    </citation>
    <scope>IDENTIFICATION</scope>
</reference>
<evidence type="ECO:0000256" key="3">
    <source>
        <dbReference type="SAM" id="SignalP"/>
    </source>
</evidence>
<evidence type="ECO:0000313" key="6">
    <source>
        <dbReference type="WBParaSite" id="PSAMB.scaffold7226size7999.g29783.t1"/>
    </source>
</evidence>
<dbReference type="Proteomes" id="UP000887566">
    <property type="component" value="Unplaced"/>
</dbReference>
<dbReference type="SUPFAM" id="SSF51445">
    <property type="entry name" value="(Trans)glycosidases"/>
    <property type="match status" value="1"/>
</dbReference>
<dbReference type="InterPro" id="IPR017853">
    <property type="entry name" value="GH"/>
</dbReference>
<feature type="domain" description="GH18" evidence="4">
    <location>
        <begin position="71"/>
        <end position="233"/>
    </location>
</feature>
<dbReference type="Gene3D" id="3.20.20.80">
    <property type="entry name" value="Glycosidases"/>
    <property type="match status" value="1"/>
</dbReference>
<sequence length="233" mass="26831">MGSQSYIFVFFVFIALLSESTSTLSKADKNAKKKDKATKNTKTEIDVAVTADEILKNYMHVDFKEEKKFPNPTLGYVTPWNGHGYDVAKWLAHKFTHISPVWFQIVPKRDTEPPTCTIEGTHDMDQGWIKDVRSNNSDIKIVPRFLFEKWSPPELQQLFGDELLQERCAKAVIDFLQRNKFDGGVVEIWIQVMSMSQGSAVRDLLHFIINWAEMFQYKDQQFILPVPPPLDAS</sequence>
<dbReference type="PANTHER" id="PTHR46066">
    <property type="entry name" value="CHITINASE DOMAIN-CONTAINING PROTEIN 1 FAMILY MEMBER"/>
    <property type="match status" value="1"/>
</dbReference>
<accession>A0A914X8L6</accession>
<comment type="similarity">
    <text evidence="1">Belongs to the glycosyl hydrolase 18 family.</text>
</comment>
<dbReference type="GO" id="GO:0005975">
    <property type="term" value="P:carbohydrate metabolic process"/>
    <property type="evidence" value="ECO:0007669"/>
    <property type="project" value="InterPro"/>
</dbReference>
<feature type="chain" id="PRO_5037564560" description="Chitinase domain-containing protein 1" evidence="3">
    <location>
        <begin position="28"/>
        <end position="233"/>
    </location>
</feature>
<feature type="signal peptide" evidence="3">
    <location>
        <begin position="1"/>
        <end position="27"/>
    </location>
</feature>
<organism evidence="5 6">
    <name type="scientific">Plectus sambesii</name>
    <dbReference type="NCBI Taxonomy" id="2011161"/>
    <lineage>
        <taxon>Eukaryota</taxon>
        <taxon>Metazoa</taxon>
        <taxon>Ecdysozoa</taxon>
        <taxon>Nematoda</taxon>
        <taxon>Chromadorea</taxon>
        <taxon>Plectida</taxon>
        <taxon>Plectina</taxon>
        <taxon>Plectoidea</taxon>
        <taxon>Plectidae</taxon>
        <taxon>Plectus</taxon>
    </lineage>
</organism>
<evidence type="ECO:0000256" key="2">
    <source>
        <dbReference type="ARBA" id="ARBA00040976"/>
    </source>
</evidence>
<name>A0A914X8L6_9BILA</name>
<keyword evidence="3" id="KW-0732">Signal</keyword>
<evidence type="ECO:0000259" key="4">
    <source>
        <dbReference type="PROSITE" id="PS51910"/>
    </source>
</evidence>
<evidence type="ECO:0000313" key="5">
    <source>
        <dbReference type="Proteomes" id="UP000887566"/>
    </source>
</evidence>
<protein>
    <recommendedName>
        <fullName evidence="2">Chitinase domain-containing protein 1</fullName>
    </recommendedName>
</protein>
<dbReference type="GO" id="GO:0070492">
    <property type="term" value="F:oligosaccharide binding"/>
    <property type="evidence" value="ECO:0007669"/>
    <property type="project" value="TreeGrafter"/>
</dbReference>
<evidence type="ECO:0000256" key="1">
    <source>
        <dbReference type="ARBA" id="ARBA00009336"/>
    </source>
</evidence>
<dbReference type="PROSITE" id="PS51910">
    <property type="entry name" value="GH18_2"/>
    <property type="match status" value="1"/>
</dbReference>
<dbReference type="GO" id="GO:0012505">
    <property type="term" value="C:endomembrane system"/>
    <property type="evidence" value="ECO:0007669"/>
    <property type="project" value="TreeGrafter"/>
</dbReference>
<keyword evidence="5" id="KW-1185">Reference proteome</keyword>
<dbReference type="PANTHER" id="PTHR46066:SF2">
    <property type="entry name" value="CHITINASE DOMAIN-CONTAINING PROTEIN 1"/>
    <property type="match status" value="1"/>
</dbReference>
<dbReference type="AlphaFoldDB" id="A0A914X8L6"/>
<dbReference type="WBParaSite" id="PSAMB.scaffold7226size7999.g29783.t1">
    <property type="protein sequence ID" value="PSAMB.scaffold7226size7999.g29783.t1"/>
    <property type="gene ID" value="PSAMB.scaffold7226size7999.g29783"/>
</dbReference>
<dbReference type="InterPro" id="IPR001223">
    <property type="entry name" value="Glyco_hydro18_cat"/>
</dbReference>
<proteinExistence type="inferred from homology"/>